<dbReference type="PANTHER" id="PTHR33744:SF1">
    <property type="entry name" value="DNA-BINDING TRANSCRIPTIONAL ACTIVATOR ADER"/>
    <property type="match status" value="1"/>
</dbReference>
<feature type="domain" description="Purine catabolism PurC-like" evidence="2">
    <location>
        <begin position="7"/>
        <end position="127"/>
    </location>
</feature>
<feature type="domain" description="PucR C-terminal helix-turn-helix" evidence="3">
    <location>
        <begin position="469"/>
        <end position="526"/>
    </location>
</feature>
<dbReference type="Pfam" id="PF17853">
    <property type="entry name" value="GGDEF_2"/>
    <property type="match status" value="1"/>
</dbReference>
<organism evidence="5 6">
    <name type="scientific">Nakamurella multipartita (strain ATCC 700099 / DSM 44233 / CIP 104796 / JCM 9543 / NBRC 105858 / Y-104)</name>
    <name type="common">Microsphaera multipartita</name>
    <dbReference type="NCBI Taxonomy" id="479431"/>
    <lineage>
        <taxon>Bacteria</taxon>
        <taxon>Bacillati</taxon>
        <taxon>Actinomycetota</taxon>
        <taxon>Actinomycetes</taxon>
        <taxon>Nakamurellales</taxon>
        <taxon>Nakamurellaceae</taxon>
        <taxon>Nakamurella</taxon>
    </lineage>
</organism>
<dbReference type="RefSeq" id="WP_015745898.1">
    <property type="nucleotide sequence ID" value="NC_013235.1"/>
</dbReference>
<accession>C8X7B2</accession>
<dbReference type="AlphaFoldDB" id="C8X7B2"/>
<evidence type="ECO:0000313" key="5">
    <source>
        <dbReference type="EMBL" id="ACV76981.1"/>
    </source>
</evidence>
<reference evidence="5 6" key="2">
    <citation type="journal article" date="2010" name="Stand. Genomic Sci.">
        <title>Complete genome sequence of Nakamurella multipartita type strain (Y-104).</title>
        <authorList>
            <person name="Tice H."/>
            <person name="Mayilraj S."/>
            <person name="Sims D."/>
            <person name="Lapidus A."/>
            <person name="Nolan M."/>
            <person name="Lucas S."/>
            <person name="Glavina Del Rio T."/>
            <person name="Copeland A."/>
            <person name="Cheng J.F."/>
            <person name="Meincke L."/>
            <person name="Bruce D."/>
            <person name="Goodwin L."/>
            <person name="Pitluck S."/>
            <person name="Ivanova N."/>
            <person name="Mavromatis K."/>
            <person name="Ovchinnikova G."/>
            <person name="Pati A."/>
            <person name="Chen A."/>
            <person name="Palaniappan K."/>
            <person name="Land M."/>
            <person name="Hauser L."/>
            <person name="Chang Y.J."/>
            <person name="Jeffries C.D."/>
            <person name="Detter J.C."/>
            <person name="Brettin T."/>
            <person name="Rohde M."/>
            <person name="Goker M."/>
            <person name="Bristow J."/>
            <person name="Eisen J.A."/>
            <person name="Markowitz V."/>
            <person name="Hugenholtz P."/>
            <person name="Kyrpides N.C."/>
            <person name="Klenk H.P."/>
            <person name="Chen F."/>
        </authorList>
    </citation>
    <scope>NUCLEOTIDE SEQUENCE [LARGE SCALE GENOMIC DNA]</scope>
    <source>
        <strain evidence="6">ATCC 700099 / DSM 44233 / CIP 104796 / JCM 9543 / NBRC 105858 / Y-104</strain>
    </source>
</reference>
<dbReference type="InterPro" id="IPR041522">
    <property type="entry name" value="CdaR_GGDEF"/>
</dbReference>
<dbReference type="InParanoid" id="C8X7B2"/>
<dbReference type="InterPro" id="IPR051448">
    <property type="entry name" value="CdaR-like_regulators"/>
</dbReference>
<gene>
    <name evidence="5" type="ordered locus">Namu_0566</name>
</gene>
<dbReference type="PANTHER" id="PTHR33744">
    <property type="entry name" value="CARBOHYDRATE DIACID REGULATOR"/>
    <property type="match status" value="1"/>
</dbReference>
<proteinExistence type="inferred from homology"/>
<dbReference type="Pfam" id="PF13556">
    <property type="entry name" value="HTH_30"/>
    <property type="match status" value="1"/>
</dbReference>
<evidence type="ECO:0000256" key="1">
    <source>
        <dbReference type="ARBA" id="ARBA00006754"/>
    </source>
</evidence>
<dbReference type="InterPro" id="IPR012914">
    <property type="entry name" value="PucR_dom"/>
</dbReference>
<keyword evidence="6" id="KW-1185">Reference proteome</keyword>
<feature type="domain" description="CdaR GGDEF-like" evidence="4">
    <location>
        <begin position="276"/>
        <end position="406"/>
    </location>
</feature>
<reference evidence="6" key="1">
    <citation type="submission" date="2009-09" db="EMBL/GenBank/DDBJ databases">
        <title>The complete genome of Nakamurella multipartita DSM 44233.</title>
        <authorList>
            <consortium name="US DOE Joint Genome Institute (JGI-PGF)"/>
            <person name="Lucas S."/>
            <person name="Copeland A."/>
            <person name="Lapidus A."/>
            <person name="Glavina del Rio T."/>
            <person name="Dalin E."/>
            <person name="Tice H."/>
            <person name="Bruce D."/>
            <person name="Goodwin L."/>
            <person name="Pitluck S."/>
            <person name="Kyrpides N."/>
            <person name="Mavromatis K."/>
            <person name="Ivanova N."/>
            <person name="Ovchinnikova G."/>
            <person name="Sims D."/>
            <person name="Meincke L."/>
            <person name="Brettin T."/>
            <person name="Detter J.C."/>
            <person name="Han C."/>
            <person name="Larimer F."/>
            <person name="Land M."/>
            <person name="Hauser L."/>
            <person name="Markowitz V."/>
            <person name="Cheng J.-F."/>
            <person name="Hugenholtz P."/>
            <person name="Woyke T."/>
            <person name="Wu D."/>
            <person name="Klenk H.-P."/>
            <person name="Eisen J.A."/>
        </authorList>
    </citation>
    <scope>NUCLEOTIDE SEQUENCE [LARGE SCALE GENOMIC DNA]</scope>
    <source>
        <strain evidence="6">ATCC 700099 / DSM 44233 / CIP 104796 / JCM 9543 / NBRC 105858 / Y-104</strain>
    </source>
</reference>
<dbReference type="Pfam" id="PF07905">
    <property type="entry name" value="PucR"/>
    <property type="match status" value="1"/>
</dbReference>
<dbReference type="EMBL" id="CP001737">
    <property type="protein sequence ID" value="ACV76981.1"/>
    <property type="molecule type" value="Genomic_DNA"/>
</dbReference>
<dbReference type="eggNOG" id="COG2508">
    <property type="taxonomic scope" value="Bacteria"/>
</dbReference>
<dbReference type="Proteomes" id="UP000002218">
    <property type="component" value="Chromosome"/>
</dbReference>
<dbReference type="KEGG" id="nml:Namu_0566"/>
<protein>
    <submittedName>
        <fullName evidence="5">Transcriptional regulator, PucR family</fullName>
    </submittedName>
</protein>
<sequence length="532" mass="56310">MIPTVREVLTLPVVAPGRPTVVGGARHLDKPVRWVHSSDVTDLTGLLQGGELVLSTGLAFVGRPQAVPDYLRMLAHLRVSALVIELLHIDELPPGSGELADRLALPVITLAGSVPFVEVTEQVHRMIVADRYDELQFARTTHETFTRLNIGRASPTDIVTRASQILAAPLVLEDLNRHVLAYCSAGRPAARLLDGWSQRSRQHSAAGEGWTAVPVGVGAEQWGRLVLPAEAADAGRARMVLERATQSLQLQRMIERDRDALLVQALGGLLDDLTSGRITDESEALARAGALGLTVGARYLPLVIKVPRRTGADALAQGAVDRRVLAAARQSVTAAGLSAIGSVRREGTVALVMGCPHPAAADRSLDAVCAGLQERLAGRAGIGGWVAGTASASAGLIDAAAGLVEADHVAEVGLTMVGGGTAGQRLFRSSDVRLRGLFTLLRGDRRVQAFAETELGRLLDHDARTGEDLMAVLRAYLGCGGSKTRTAQATGLSRPTLYARLSVIERILGVSLEPVESRTSLHAALMIIDARD</sequence>
<dbReference type="InterPro" id="IPR025736">
    <property type="entry name" value="PucR_C-HTH_dom"/>
</dbReference>
<dbReference type="STRING" id="479431.Namu_0566"/>
<dbReference type="InterPro" id="IPR042070">
    <property type="entry name" value="PucR_C-HTH_sf"/>
</dbReference>
<dbReference type="OrthoDB" id="2973014at2"/>
<dbReference type="HOGENOM" id="CLU_017436_2_1_11"/>
<dbReference type="Gene3D" id="1.10.10.2840">
    <property type="entry name" value="PucR C-terminal helix-turn-helix domain"/>
    <property type="match status" value="1"/>
</dbReference>
<evidence type="ECO:0000259" key="2">
    <source>
        <dbReference type="Pfam" id="PF07905"/>
    </source>
</evidence>
<evidence type="ECO:0000313" key="6">
    <source>
        <dbReference type="Proteomes" id="UP000002218"/>
    </source>
</evidence>
<name>C8X7B2_NAKMY</name>
<comment type="similarity">
    <text evidence="1">Belongs to the CdaR family.</text>
</comment>
<evidence type="ECO:0000259" key="4">
    <source>
        <dbReference type="Pfam" id="PF17853"/>
    </source>
</evidence>
<evidence type="ECO:0000259" key="3">
    <source>
        <dbReference type="Pfam" id="PF13556"/>
    </source>
</evidence>